<protein>
    <submittedName>
        <fullName evidence="2">Uncharacterized protein</fullName>
    </submittedName>
</protein>
<dbReference type="EMBL" id="HBFE01002132">
    <property type="protein sequence ID" value="CAD8725322.1"/>
    <property type="molecule type" value="Transcribed_RNA"/>
</dbReference>
<gene>
    <name evidence="2" type="ORF">EMAD1354_LOCUS1402</name>
</gene>
<evidence type="ECO:0000313" key="2">
    <source>
        <dbReference type="EMBL" id="CAD8725322.1"/>
    </source>
</evidence>
<name>A0A7S0T4W2_9RHOD</name>
<dbReference type="AlphaFoldDB" id="A0A7S0T4W2"/>
<proteinExistence type="predicted"/>
<evidence type="ECO:0000256" key="1">
    <source>
        <dbReference type="SAM" id="MobiDB-lite"/>
    </source>
</evidence>
<reference evidence="2" key="1">
    <citation type="submission" date="2021-01" db="EMBL/GenBank/DDBJ databases">
        <authorList>
            <person name="Corre E."/>
            <person name="Pelletier E."/>
            <person name="Niang G."/>
            <person name="Scheremetjew M."/>
            <person name="Finn R."/>
            <person name="Kale V."/>
            <person name="Holt S."/>
            <person name="Cochrane G."/>
            <person name="Meng A."/>
            <person name="Brown T."/>
            <person name="Cohen L."/>
        </authorList>
    </citation>
    <scope>NUCLEOTIDE SEQUENCE</scope>
    <source>
        <strain evidence="2">CCMP3276</strain>
    </source>
</reference>
<organism evidence="2">
    <name type="scientific">Erythrolobus madagascarensis</name>
    <dbReference type="NCBI Taxonomy" id="708628"/>
    <lineage>
        <taxon>Eukaryota</taxon>
        <taxon>Rhodophyta</taxon>
        <taxon>Bangiophyceae</taxon>
        <taxon>Porphyridiales</taxon>
        <taxon>Porphyridiaceae</taxon>
        <taxon>Erythrolobus</taxon>
    </lineage>
</organism>
<feature type="region of interest" description="Disordered" evidence="1">
    <location>
        <begin position="1"/>
        <end position="22"/>
    </location>
</feature>
<sequence length="111" mass="12150">MPPRPGRKQNQAAPAPRSVAELRELTTRRERSRLAASRNCGYTGVPERFLSFVFQIYSAEIDLKVNAVSSSQEQPCTNGVFPLRASNITKDMNGSMISGARAAARPYAGLH</sequence>
<accession>A0A7S0T4W2</accession>